<dbReference type="InterPro" id="IPR036291">
    <property type="entry name" value="NAD(P)-bd_dom_sf"/>
</dbReference>
<dbReference type="Pfam" id="PF13380">
    <property type="entry name" value="CoA_binding_2"/>
    <property type="match status" value="1"/>
</dbReference>
<feature type="domain" description="CoA-binding" evidence="1">
    <location>
        <begin position="7"/>
        <end position="102"/>
    </location>
</feature>
<protein>
    <recommendedName>
        <fullName evidence="1">CoA-binding domain-containing protein</fullName>
    </recommendedName>
</protein>
<dbReference type="EMBL" id="MELK01000022">
    <property type="protein sequence ID" value="OFW58478.1"/>
    <property type="molecule type" value="Genomic_DNA"/>
</dbReference>
<gene>
    <name evidence="2" type="ORF">A2Y75_02705</name>
</gene>
<dbReference type="Gene3D" id="3.40.50.261">
    <property type="entry name" value="Succinyl-CoA synthetase domains"/>
    <property type="match status" value="2"/>
</dbReference>
<evidence type="ECO:0000313" key="2">
    <source>
        <dbReference type="EMBL" id="OFW58478.1"/>
    </source>
</evidence>
<comment type="caution">
    <text evidence="2">The sequence shown here is derived from an EMBL/GenBank/DDBJ whole genome shotgun (WGS) entry which is preliminary data.</text>
</comment>
<dbReference type="SUPFAM" id="SSF51735">
    <property type="entry name" value="NAD(P)-binding Rossmann-fold domains"/>
    <property type="match status" value="1"/>
</dbReference>
<organism evidence="2 3">
    <name type="scientific">Candidatus Solincola sediminis</name>
    <dbReference type="NCBI Taxonomy" id="1797199"/>
    <lineage>
        <taxon>Bacteria</taxon>
        <taxon>Bacillati</taxon>
        <taxon>Actinomycetota</taxon>
        <taxon>Candidatus Geothermincolia</taxon>
        <taxon>Candidatus Geothermincolales</taxon>
        <taxon>Candidatus Geothermincolaceae</taxon>
        <taxon>Candidatus Solincola</taxon>
    </lineage>
</organism>
<evidence type="ECO:0000313" key="3">
    <source>
        <dbReference type="Proteomes" id="UP000177876"/>
    </source>
</evidence>
<dbReference type="InterPro" id="IPR003781">
    <property type="entry name" value="CoA-bd"/>
</dbReference>
<dbReference type="SUPFAM" id="SSF52210">
    <property type="entry name" value="Succinyl-CoA synthetase domains"/>
    <property type="match status" value="2"/>
</dbReference>
<dbReference type="Pfam" id="PF13607">
    <property type="entry name" value="Succ_CoA_lig"/>
    <property type="match status" value="1"/>
</dbReference>
<accession>A0A1F2WNQ5</accession>
<dbReference type="AlphaFoldDB" id="A0A1F2WNQ5"/>
<sequence length="489" mass="53051">MHPLKELMYPSSIAVWGASNNPLKMGTMQLANIIETGFKGEIYPVHPSNDTVLGLKAYKSVSEVGEHIDLAQLTLPTEVVPRVLEECGRAGIRRAIVISGGFKEVGRSKGRDLEKQINEIARSYGIRFLGPNCVGVCNGLCNLNTTTVGEPPLGGKIAFASQSGAYTSMIYPYIRAQGIKLCQTLSVGNEADMDLADCLEYLKDEPEVKAIGLYIETIRRPREFIAAARRVVAEKPIVAFYVGGTEAGSRSSLSHTGAISGPDPVYDGLFRQAGVIRAGDMDEMIDLLWSLSTQPLPPGNRMAVITNSGGPGASLAYHLEKAGLSVPLFSEALRAKLDALTGPLTYAGNPIDITFETNIFIYKELLEAVFESGEVDGALLYGIFGAGDFMKNLSKFFPELLDFRDKWEENYHTFLGTLAEVPVAHAKPLIVMSLLSTASLTVQNLIENDIPVYSSARRCARAMKSLFDYRLIEKNLKGRAALDSSGVDA</sequence>
<dbReference type="PANTHER" id="PTHR42793:SF1">
    <property type="entry name" value="PEPTIDYL-LYSINE N-ACETYLTRANSFERASE PATZ"/>
    <property type="match status" value="1"/>
</dbReference>
<reference evidence="2 3" key="1">
    <citation type="journal article" date="2016" name="Nat. Commun.">
        <title>Thousands of microbial genomes shed light on interconnected biogeochemical processes in an aquifer system.</title>
        <authorList>
            <person name="Anantharaman K."/>
            <person name="Brown C.T."/>
            <person name="Hug L.A."/>
            <person name="Sharon I."/>
            <person name="Castelle C.J."/>
            <person name="Probst A.J."/>
            <person name="Thomas B.C."/>
            <person name="Singh A."/>
            <person name="Wilkins M.J."/>
            <person name="Karaoz U."/>
            <person name="Brodie E.L."/>
            <person name="Williams K.H."/>
            <person name="Hubbard S.S."/>
            <person name="Banfield J.F."/>
        </authorList>
    </citation>
    <scope>NUCLEOTIDE SEQUENCE [LARGE SCALE GENOMIC DNA]</scope>
</reference>
<dbReference type="Gene3D" id="3.40.50.720">
    <property type="entry name" value="NAD(P)-binding Rossmann-like Domain"/>
    <property type="match status" value="1"/>
</dbReference>
<name>A0A1F2WNQ5_9ACTN</name>
<dbReference type="STRING" id="1797197.A2Y75_02705"/>
<dbReference type="PANTHER" id="PTHR42793">
    <property type="entry name" value="COA BINDING DOMAIN CONTAINING PROTEIN"/>
    <property type="match status" value="1"/>
</dbReference>
<evidence type="ECO:0000259" key="1">
    <source>
        <dbReference type="SMART" id="SM00881"/>
    </source>
</evidence>
<dbReference type="InterPro" id="IPR016102">
    <property type="entry name" value="Succinyl-CoA_synth-like"/>
</dbReference>
<dbReference type="Proteomes" id="UP000177876">
    <property type="component" value="Unassembled WGS sequence"/>
</dbReference>
<proteinExistence type="predicted"/>
<dbReference type="InterPro" id="IPR032875">
    <property type="entry name" value="Succ_CoA_lig_flav_dom"/>
</dbReference>
<dbReference type="SMART" id="SM00881">
    <property type="entry name" value="CoA_binding"/>
    <property type="match status" value="1"/>
</dbReference>